<evidence type="ECO:0000256" key="1">
    <source>
        <dbReference type="SAM" id="SignalP"/>
    </source>
</evidence>
<dbReference type="AlphaFoldDB" id="A0A093V4Q4"/>
<protein>
    <submittedName>
        <fullName evidence="2">Uncharacterized protein</fullName>
    </submittedName>
</protein>
<proteinExistence type="predicted"/>
<dbReference type="eggNOG" id="ENOG502SZ9U">
    <property type="taxonomic scope" value="Eukaryota"/>
</dbReference>
<dbReference type="HOGENOM" id="CLU_1714529_0_0_1"/>
<evidence type="ECO:0000313" key="2">
    <source>
        <dbReference type="EMBL" id="KFX47165.1"/>
    </source>
</evidence>
<sequence>MKTTSSLSTILLCLAVPWVTASANDTLLRYKQPLPPDIEIVDLKLRFYEVQDANPGALIGPENGGWYLKYPDNGKVVAVSTDNLTIELDQRYMSFAHTLKDEGNHDEAADVLRELRENGADLEKLKKDWDCGAYGCTPQRGCSFPFCVNPGAPGKCIYYSGCHYCSIRNRCI</sequence>
<organism evidence="2">
    <name type="scientific">Talaromyces marneffei PM1</name>
    <dbReference type="NCBI Taxonomy" id="1077442"/>
    <lineage>
        <taxon>Eukaryota</taxon>
        <taxon>Fungi</taxon>
        <taxon>Dikarya</taxon>
        <taxon>Ascomycota</taxon>
        <taxon>Pezizomycotina</taxon>
        <taxon>Eurotiomycetes</taxon>
        <taxon>Eurotiomycetidae</taxon>
        <taxon>Eurotiales</taxon>
        <taxon>Trichocomaceae</taxon>
        <taxon>Talaromyces</taxon>
        <taxon>Talaromyces sect. Talaromyces</taxon>
    </lineage>
</organism>
<feature type="signal peptide" evidence="1">
    <location>
        <begin position="1"/>
        <end position="23"/>
    </location>
</feature>
<reference evidence="2" key="1">
    <citation type="journal article" date="2014" name="PLoS Genet.">
        <title>Signature Gene Expression Reveals Novel Clues to the Molecular Mechanisms of Dimorphic Transition in Penicillium marneffei.</title>
        <authorList>
            <person name="Yang E."/>
            <person name="Wang G."/>
            <person name="Cai J."/>
            <person name="Woo P.C."/>
            <person name="Lau S.K."/>
            <person name="Yuen K.-Y."/>
            <person name="Chow W.-N."/>
            <person name="Lin X."/>
        </authorList>
    </citation>
    <scope>NUCLEOTIDE SEQUENCE [LARGE SCALE GENOMIC DNA]</scope>
    <source>
        <strain evidence="2">PM1</strain>
    </source>
</reference>
<name>A0A093V4Q4_TALMA</name>
<gene>
    <name evidence="2" type="ORF">GQ26_0161930</name>
</gene>
<accession>A0A093V4Q4</accession>
<dbReference type="EMBL" id="JPOX01000016">
    <property type="protein sequence ID" value="KFX47165.1"/>
    <property type="molecule type" value="Genomic_DNA"/>
</dbReference>
<feature type="chain" id="PRO_5001892633" evidence="1">
    <location>
        <begin position="24"/>
        <end position="172"/>
    </location>
</feature>
<keyword evidence="1" id="KW-0732">Signal</keyword>
<comment type="caution">
    <text evidence="2">The sequence shown here is derived from an EMBL/GenBank/DDBJ whole genome shotgun (WGS) entry which is preliminary data.</text>
</comment>